<dbReference type="Pfam" id="PF10601">
    <property type="entry name" value="zf-LITAF-like"/>
    <property type="match status" value="1"/>
</dbReference>
<dbReference type="InterPro" id="IPR037519">
    <property type="entry name" value="LITAF_fam"/>
</dbReference>
<comment type="similarity">
    <text evidence="4">Belongs to the CDIP1/LITAF family.</text>
</comment>
<evidence type="ECO:0000256" key="3">
    <source>
        <dbReference type="ARBA" id="ARBA00004630"/>
    </source>
</evidence>
<gene>
    <name evidence="11" type="ORF">CVLEPA_LOCUS7942</name>
</gene>
<sequence>MAEKQPLSGNAPPPDVLATAPPPYVESVAPGNYGQPPAPYPYYQQGPLPPAQPYPVGMQAPPPPPPGVGVVMPPQTTVIVHQQRLGRIPATCTCPNCHQAVVTQTMYDVGLMTWLICGAIVLFGGWIFCLCLIPFCINDLKDVRHICPNCKYNIHLSKALN</sequence>
<keyword evidence="9" id="KW-0812">Transmembrane</keyword>
<feature type="transmembrane region" description="Helical" evidence="9">
    <location>
        <begin position="111"/>
        <end position="137"/>
    </location>
</feature>
<name>A0ABP0FF20_CLALP</name>
<reference evidence="11 12" key="1">
    <citation type="submission" date="2024-02" db="EMBL/GenBank/DDBJ databases">
        <authorList>
            <person name="Daric V."/>
            <person name="Darras S."/>
        </authorList>
    </citation>
    <scope>NUCLEOTIDE SEQUENCE [LARGE SCALE GENOMIC DNA]</scope>
</reference>
<evidence type="ECO:0000256" key="8">
    <source>
        <dbReference type="SAM" id="MobiDB-lite"/>
    </source>
</evidence>
<comment type="caution">
    <text evidence="11">The sequence shown here is derived from an EMBL/GenBank/DDBJ whole genome shotgun (WGS) entry which is preliminary data.</text>
</comment>
<evidence type="ECO:0000256" key="7">
    <source>
        <dbReference type="ARBA" id="ARBA00023136"/>
    </source>
</evidence>
<dbReference type="PROSITE" id="PS51837">
    <property type="entry name" value="LITAF"/>
    <property type="match status" value="1"/>
</dbReference>
<proteinExistence type="inferred from homology"/>
<feature type="region of interest" description="Disordered" evidence="8">
    <location>
        <begin position="1"/>
        <end position="38"/>
    </location>
</feature>
<comment type="subcellular location">
    <subcellularLocation>
        <location evidence="2">Endosome membrane</location>
        <topology evidence="2">Peripheral membrane protein</topology>
    </subcellularLocation>
    <subcellularLocation>
        <location evidence="1">Late endosome membrane</location>
    </subcellularLocation>
    <subcellularLocation>
        <location evidence="3">Lysosome membrane</location>
        <topology evidence="3">Peripheral membrane protein</topology>
        <orientation evidence="3">Cytoplasmic side</orientation>
    </subcellularLocation>
</comment>
<evidence type="ECO:0000259" key="10">
    <source>
        <dbReference type="PROSITE" id="PS51837"/>
    </source>
</evidence>
<evidence type="ECO:0000313" key="11">
    <source>
        <dbReference type="EMBL" id="CAK8677971.1"/>
    </source>
</evidence>
<dbReference type="InterPro" id="IPR006629">
    <property type="entry name" value="LITAF"/>
</dbReference>
<evidence type="ECO:0000256" key="5">
    <source>
        <dbReference type="ARBA" id="ARBA00022723"/>
    </source>
</evidence>
<keyword evidence="6" id="KW-0862">Zinc</keyword>
<keyword evidence="12" id="KW-1185">Reference proteome</keyword>
<evidence type="ECO:0000256" key="9">
    <source>
        <dbReference type="SAM" id="Phobius"/>
    </source>
</evidence>
<keyword evidence="5" id="KW-0479">Metal-binding</keyword>
<dbReference type="PANTHER" id="PTHR23292">
    <property type="entry name" value="LIPOPOLYSACCHARIDE-INDUCED TUMOR NECROSIS FACTOR-ALPHA FACTOR"/>
    <property type="match status" value="1"/>
</dbReference>
<dbReference type="Proteomes" id="UP001642483">
    <property type="component" value="Unassembled WGS sequence"/>
</dbReference>
<feature type="compositionally biased region" description="Low complexity" evidence="8">
    <location>
        <begin position="29"/>
        <end position="38"/>
    </location>
</feature>
<organism evidence="11 12">
    <name type="scientific">Clavelina lepadiformis</name>
    <name type="common">Light-bulb sea squirt</name>
    <name type="synonym">Ascidia lepadiformis</name>
    <dbReference type="NCBI Taxonomy" id="159417"/>
    <lineage>
        <taxon>Eukaryota</taxon>
        <taxon>Metazoa</taxon>
        <taxon>Chordata</taxon>
        <taxon>Tunicata</taxon>
        <taxon>Ascidiacea</taxon>
        <taxon>Aplousobranchia</taxon>
        <taxon>Clavelinidae</taxon>
        <taxon>Clavelina</taxon>
    </lineage>
</organism>
<dbReference type="EMBL" id="CAWYQH010000046">
    <property type="protein sequence ID" value="CAK8677971.1"/>
    <property type="molecule type" value="Genomic_DNA"/>
</dbReference>
<evidence type="ECO:0000256" key="1">
    <source>
        <dbReference type="ARBA" id="ARBA00004414"/>
    </source>
</evidence>
<evidence type="ECO:0000313" key="12">
    <source>
        <dbReference type="Proteomes" id="UP001642483"/>
    </source>
</evidence>
<keyword evidence="9" id="KW-1133">Transmembrane helix</keyword>
<dbReference type="PANTHER" id="PTHR23292:SF46">
    <property type="entry name" value="LIPOPOLYSACCHARIDE-INDUCED TUMOR NECROSIS FACTOR-ALPHA FACTOR HOMOLOG"/>
    <property type="match status" value="1"/>
</dbReference>
<evidence type="ECO:0000256" key="4">
    <source>
        <dbReference type="ARBA" id="ARBA00005975"/>
    </source>
</evidence>
<evidence type="ECO:0000256" key="6">
    <source>
        <dbReference type="ARBA" id="ARBA00022833"/>
    </source>
</evidence>
<dbReference type="SMART" id="SM00714">
    <property type="entry name" value="LITAF"/>
    <property type="match status" value="1"/>
</dbReference>
<feature type="compositionally biased region" description="Pro residues" evidence="8">
    <location>
        <begin position="11"/>
        <end position="24"/>
    </location>
</feature>
<evidence type="ECO:0000256" key="2">
    <source>
        <dbReference type="ARBA" id="ARBA00004481"/>
    </source>
</evidence>
<accession>A0ABP0FF20</accession>
<protein>
    <recommendedName>
        <fullName evidence="10">LITAF domain-containing protein</fullName>
    </recommendedName>
</protein>
<feature type="domain" description="LITAF" evidence="10">
    <location>
        <begin position="74"/>
        <end position="159"/>
    </location>
</feature>
<keyword evidence="7 9" id="KW-0472">Membrane</keyword>